<dbReference type="RefSeq" id="WP_380579971.1">
    <property type="nucleotide sequence ID" value="NZ_JBHSQJ010000013.1"/>
</dbReference>
<dbReference type="SUPFAM" id="SSF50346">
    <property type="entry name" value="PRC-barrel domain"/>
    <property type="match status" value="1"/>
</dbReference>
<dbReference type="Pfam" id="PF05239">
    <property type="entry name" value="PRC"/>
    <property type="match status" value="1"/>
</dbReference>
<keyword evidence="3" id="KW-1185">Reference proteome</keyword>
<evidence type="ECO:0000313" key="2">
    <source>
        <dbReference type="EMBL" id="MFC5906500.1"/>
    </source>
</evidence>
<feature type="domain" description="PRC-barrel" evidence="1">
    <location>
        <begin position="19"/>
        <end position="84"/>
    </location>
</feature>
<reference evidence="3" key="1">
    <citation type="journal article" date="2019" name="Int. J. Syst. Evol. Microbiol.">
        <title>The Global Catalogue of Microorganisms (GCM) 10K type strain sequencing project: providing services to taxonomists for standard genome sequencing and annotation.</title>
        <authorList>
            <consortium name="The Broad Institute Genomics Platform"/>
            <consortium name="The Broad Institute Genome Sequencing Center for Infectious Disease"/>
            <person name="Wu L."/>
            <person name="Ma J."/>
        </authorList>
    </citation>
    <scope>NUCLEOTIDE SEQUENCE [LARGE SCALE GENOMIC DNA]</scope>
    <source>
        <strain evidence="3">JCM 4816</strain>
    </source>
</reference>
<name>A0ABW1FVK6_9ACTN</name>
<gene>
    <name evidence="2" type="ORF">ACFP3V_04605</name>
</gene>
<sequence>MTAPQPDLWAYRQDTGRDRITDLVGWTVEGVDGRIGTVHEAVDVAGSARLVVGTGPWIFGKEVVVPAGAVTSIDADRRVLRLDRRRQDVKGAPQYDPARDGDFESFRSRLGDYYAAPQNANRLTP</sequence>
<evidence type="ECO:0000313" key="3">
    <source>
        <dbReference type="Proteomes" id="UP001596174"/>
    </source>
</evidence>
<comment type="caution">
    <text evidence="2">The sequence shown here is derived from an EMBL/GenBank/DDBJ whole genome shotgun (WGS) entry which is preliminary data.</text>
</comment>
<proteinExistence type="predicted"/>
<dbReference type="InterPro" id="IPR027275">
    <property type="entry name" value="PRC-brl_dom"/>
</dbReference>
<protein>
    <submittedName>
        <fullName evidence="2">PRC-barrel domain-containing protein</fullName>
    </submittedName>
</protein>
<dbReference type="Proteomes" id="UP001596174">
    <property type="component" value="Unassembled WGS sequence"/>
</dbReference>
<evidence type="ECO:0000259" key="1">
    <source>
        <dbReference type="Pfam" id="PF05239"/>
    </source>
</evidence>
<organism evidence="2 3">
    <name type="scientific">Streptacidiphilus monticola</name>
    <dbReference type="NCBI Taxonomy" id="2161674"/>
    <lineage>
        <taxon>Bacteria</taxon>
        <taxon>Bacillati</taxon>
        <taxon>Actinomycetota</taxon>
        <taxon>Actinomycetes</taxon>
        <taxon>Kitasatosporales</taxon>
        <taxon>Streptomycetaceae</taxon>
        <taxon>Streptacidiphilus</taxon>
    </lineage>
</organism>
<accession>A0ABW1FVK6</accession>
<dbReference type="InterPro" id="IPR014747">
    <property type="entry name" value="Bac_photo_RC_H_C"/>
</dbReference>
<dbReference type="EMBL" id="JBHSQJ010000013">
    <property type="protein sequence ID" value="MFC5906500.1"/>
    <property type="molecule type" value="Genomic_DNA"/>
</dbReference>
<dbReference type="InterPro" id="IPR011033">
    <property type="entry name" value="PRC_barrel-like_sf"/>
</dbReference>
<dbReference type="Gene3D" id="3.90.50.10">
    <property type="entry name" value="Photosynthetic Reaction Center, subunit H, domain 2"/>
    <property type="match status" value="1"/>
</dbReference>